<evidence type="ECO:0000313" key="2">
    <source>
        <dbReference type="WBParaSite" id="Minc3s01480g24161"/>
    </source>
</evidence>
<reference evidence="2" key="1">
    <citation type="submission" date="2022-11" db="UniProtKB">
        <authorList>
            <consortium name="WormBaseParasite"/>
        </authorList>
    </citation>
    <scope>IDENTIFICATION</scope>
</reference>
<dbReference type="Proteomes" id="UP000887563">
    <property type="component" value="Unplaced"/>
</dbReference>
<protein>
    <submittedName>
        <fullName evidence="2">Ovule protein</fullName>
    </submittedName>
</protein>
<evidence type="ECO:0000313" key="1">
    <source>
        <dbReference type="Proteomes" id="UP000887563"/>
    </source>
</evidence>
<name>A0A914MCM8_MELIC</name>
<organism evidence="1 2">
    <name type="scientific">Meloidogyne incognita</name>
    <name type="common">Southern root-knot nematode worm</name>
    <name type="synonym">Oxyuris incognita</name>
    <dbReference type="NCBI Taxonomy" id="6306"/>
    <lineage>
        <taxon>Eukaryota</taxon>
        <taxon>Metazoa</taxon>
        <taxon>Ecdysozoa</taxon>
        <taxon>Nematoda</taxon>
        <taxon>Chromadorea</taxon>
        <taxon>Rhabditida</taxon>
        <taxon>Tylenchina</taxon>
        <taxon>Tylenchomorpha</taxon>
        <taxon>Tylenchoidea</taxon>
        <taxon>Meloidogynidae</taxon>
        <taxon>Meloidogyninae</taxon>
        <taxon>Meloidogyne</taxon>
        <taxon>Meloidogyne incognita group</taxon>
    </lineage>
</organism>
<dbReference type="AlphaFoldDB" id="A0A914MCM8"/>
<keyword evidence="1" id="KW-1185">Reference proteome</keyword>
<accession>A0A914MCM8</accession>
<dbReference type="WBParaSite" id="Minc3s01480g24161">
    <property type="protein sequence ID" value="Minc3s01480g24161"/>
    <property type="gene ID" value="Minc3s01480g24161"/>
</dbReference>
<sequence length="86" mass="10314">MINAVNFSHAISLLQSKFKFYRASSTNKSSLFIRVRTPFVTNFFIISAVCPYCHTWSYFHCTTMAKMKDLNNWKIQIIWRNYEEFE</sequence>
<proteinExistence type="predicted"/>